<keyword evidence="1" id="KW-1133">Transmembrane helix</keyword>
<dbReference type="InterPro" id="IPR025315">
    <property type="entry name" value="DUF4220"/>
</dbReference>
<comment type="caution">
    <text evidence="3">The sequence shown here is derived from an EMBL/GenBank/DDBJ whole genome shotgun (WGS) entry which is preliminary data.</text>
</comment>
<keyword evidence="4" id="KW-1185">Reference proteome</keyword>
<dbReference type="PANTHER" id="PTHR31325">
    <property type="entry name" value="OS01G0798800 PROTEIN-RELATED"/>
    <property type="match status" value="1"/>
</dbReference>
<feature type="transmembrane region" description="Helical" evidence="1">
    <location>
        <begin position="116"/>
        <end position="136"/>
    </location>
</feature>
<dbReference type="InterPro" id="IPR007658">
    <property type="entry name" value="DUF594"/>
</dbReference>
<feature type="transmembrane region" description="Helical" evidence="1">
    <location>
        <begin position="298"/>
        <end position="322"/>
    </location>
</feature>
<evidence type="ECO:0000259" key="2">
    <source>
        <dbReference type="Pfam" id="PF13968"/>
    </source>
</evidence>
<feature type="transmembrane region" description="Helical" evidence="1">
    <location>
        <begin position="334"/>
        <end position="355"/>
    </location>
</feature>
<dbReference type="Pfam" id="PF04578">
    <property type="entry name" value="DUF594"/>
    <property type="match status" value="1"/>
</dbReference>
<dbReference type="AlphaFoldDB" id="A0AAD6RLQ3"/>
<feature type="transmembrane region" description="Helical" evidence="1">
    <location>
        <begin position="16"/>
        <end position="34"/>
    </location>
</feature>
<proteinExistence type="predicted"/>
<keyword evidence="1" id="KW-0812">Transmembrane</keyword>
<accession>A0AAD6RLQ3</accession>
<evidence type="ECO:0000256" key="1">
    <source>
        <dbReference type="SAM" id="Phobius"/>
    </source>
</evidence>
<feature type="transmembrane region" description="Helical" evidence="1">
    <location>
        <begin position="46"/>
        <end position="66"/>
    </location>
</feature>
<dbReference type="EMBL" id="JAQIZT010000001">
    <property type="protein sequence ID" value="KAJ7011253.1"/>
    <property type="molecule type" value="Genomic_DNA"/>
</dbReference>
<evidence type="ECO:0000313" key="3">
    <source>
        <dbReference type="EMBL" id="KAJ7011253.1"/>
    </source>
</evidence>
<sequence length="727" mass="83586">MTDPIPDRVKRLWDHWNIRSAILASLSLQVFLILFASQRKRTAHKLAIFSIWSGYLLADTVANFAIGHISTSQGTSDPKHRDNNDLLAFWAPFLLVHLGGPDTITAFALEDNELWLRHMLTFATQGFATLYVFFLTLTSNKVWIPTVLLFLAGVIKYFERTYSLYRASMDQFRDSMLEDPDPGPNYAKLMEEYDSKIEAKIPTEIIIIEEPDKQMQATARDTQIKKLKDDLEVVQRAYYYFNIFKGLIVDLIFSFKDRNESRKFFHSIDAEDALRVLEVELNFIYEVLFTKAVVVHSVIGYVFRLLSFILVVVALALFRFIVKKDTFHPLDVKFTYVLLWGSVSLDTIAFVRAIFSDWTVADLNKLGKDPDSCWKSCVAFFSAWKVPLFNVKRAIFKLIGFPSWSESVKGYNLVRYCVNRPKSRIGIFMDKALDFVGLKDFVDGIFRVSNKRFTYELWEVIFDELQKKSDSADDPEDAKTICSARGNLALQDNDWDKNLKEKLMPYVVNVTYDESLLLWHIATELLYNKDGNADQRSDDKSFCKLLLECMCNSYDVADQKYDEKELSMLLSDYMMYLLLMQPAMMAAVAGIGKIRFRDTCAEAERFFKRRDLGSNKEWGACDSILGVNTEVKPVDVKGDRSKSVLFDACRLAKLLQREEKRWELLSKVWVELLSYAAGHCRATAHAQQVSKGGELITFVWLLMAHFGLADQFQINKGHARAKLIVGK</sequence>
<reference evidence="3 4" key="1">
    <citation type="journal article" date="2023" name="Mol. Ecol. Resour.">
        <title>Chromosome-level genome assembly of a triploid poplar Populus alba 'Berolinensis'.</title>
        <authorList>
            <person name="Chen S."/>
            <person name="Yu Y."/>
            <person name="Wang X."/>
            <person name="Wang S."/>
            <person name="Zhang T."/>
            <person name="Zhou Y."/>
            <person name="He R."/>
            <person name="Meng N."/>
            <person name="Wang Y."/>
            <person name="Liu W."/>
            <person name="Liu Z."/>
            <person name="Liu J."/>
            <person name="Guo Q."/>
            <person name="Huang H."/>
            <person name="Sederoff R.R."/>
            <person name="Wang G."/>
            <person name="Qu G."/>
            <person name="Chen S."/>
        </authorList>
    </citation>
    <scope>NUCLEOTIDE SEQUENCE [LARGE SCALE GENOMIC DNA]</scope>
    <source>
        <strain evidence="3">SC-2020</strain>
    </source>
</reference>
<dbReference type="Proteomes" id="UP001164929">
    <property type="component" value="Chromosome 1"/>
</dbReference>
<evidence type="ECO:0000313" key="4">
    <source>
        <dbReference type="Proteomes" id="UP001164929"/>
    </source>
</evidence>
<name>A0AAD6RLQ3_9ROSI</name>
<feature type="domain" description="DUF4220" evidence="2">
    <location>
        <begin position="52"/>
        <end position="416"/>
    </location>
</feature>
<dbReference type="SMR" id="A0AAD6RLQ3"/>
<feature type="transmembrane region" description="Helical" evidence="1">
    <location>
        <begin position="142"/>
        <end position="159"/>
    </location>
</feature>
<feature type="transmembrane region" description="Helical" evidence="1">
    <location>
        <begin position="237"/>
        <end position="255"/>
    </location>
</feature>
<dbReference type="Pfam" id="PF13968">
    <property type="entry name" value="DUF4220"/>
    <property type="match status" value="1"/>
</dbReference>
<keyword evidence="1" id="KW-0472">Membrane</keyword>
<organism evidence="3 4">
    <name type="scientific">Populus alba x Populus x berolinensis</name>
    <dbReference type="NCBI Taxonomy" id="444605"/>
    <lineage>
        <taxon>Eukaryota</taxon>
        <taxon>Viridiplantae</taxon>
        <taxon>Streptophyta</taxon>
        <taxon>Embryophyta</taxon>
        <taxon>Tracheophyta</taxon>
        <taxon>Spermatophyta</taxon>
        <taxon>Magnoliopsida</taxon>
        <taxon>eudicotyledons</taxon>
        <taxon>Gunneridae</taxon>
        <taxon>Pentapetalae</taxon>
        <taxon>rosids</taxon>
        <taxon>fabids</taxon>
        <taxon>Malpighiales</taxon>
        <taxon>Salicaceae</taxon>
        <taxon>Saliceae</taxon>
        <taxon>Populus</taxon>
    </lineage>
</organism>
<feature type="transmembrane region" description="Helical" evidence="1">
    <location>
        <begin position="86"/>
        <end position="109"/>
    </location>
</feature>
<protein>
    <recommendedName>
        <fullName evidence="2">DUF4220 domain-containing protein</fullName>
    </recommendedName>
</protein>
<gene>
    <name evidence="3" type="ORF">NC653_001624</name>
</gene>